<organism evidence="1 2">
    <name type="scientific">Alistipes onderdonkii subsp. vulgaris</name>
    <dbReference type="NCBI Taxonomy" id="2585117"/>
    <lineage>
        <taxon>Bacteria</taxon>
        <taxon>Pseudomonadati</taxon>
        <taxon>Bacteroidota</taxon>
        <taxon>Bacteroidia</taxon>
        <taxon>Bacteroidales</taxon>
        <taxon>Rikenellaceae</taxon>
        <taxon>Alistipes</taxon>
    </lineage>
</organism>
<dbReference type="Proteomes" id="UP000317465">
    <property type="component" value="Chromosome"/>
</dbReference>
<evidence type="ECO:0000313" key="2">
    <source>
        <dbReference type="Proteomes" id="UP000317465"/>
    </source>
</evidence>
<dbReference type="EMBL" id="AP019737">
    <property type="protein sequence ID" value="BBL08332.1"/>
    <property type="molecule type" value="Genomic_DNA"/>
</dbReference>
<keyword evidence="2" id="KW-1185">Reference proteome</keyword>
<proteinExistence type="predicted"/>
<accession>A0ACA8QUS7</accession>
<gene>
    <name evidence="1" type="ORF">A5CPYCFAH4_05560</name>
</gene>
<protein>
    <submittedName>
        <fullName evidence="1">Uncharacterized protein</fullName>
    </submittedName>
</protein>
<name>A0ACA8QUS7_9BACT</name>
<sequence>MLYDCKTNNQSQKRYTMDSLKEKDKLAPKPSKRPRIEVGEELMRQMIARGFLWIRKSIMVF</sequence>
<evidence type="ECO:0000313" key="1">
    <source>
        <dbReference type="EMBL" id="BBL08332.1"/>
    </source>
</evidence>
<reference evidence="1 2" key="1">
    <citation type="journal article" date="2020" name="Int. J. Syst. Evol. Microbiol.">
        <title>Alistipes communis sp. nov., Alistipes dispar sp. nov. and Alistipes onderdonkii subsp. vulgaris subsp. nov., isolated from human faeces, and creation of Alistipes onderdonkii subsp. onderdonkii subsp. nov.</title>
        <authorList>
            <person name="Sakamoto M."/>
            <person name="Ikeyama N."/>
            <person name="Ogata Y."/>
            <person name="Suda W."/>
            <person name="Iino T."/>
            <person name="Hattori M."/>
            <person name="Ohkuma M."/>
        </authorList>
    </citation>
    <scope>NUCLEOTIDE SEQUENCE [LARGE SCALE GENOMIC DNA]</scope>
    <source>
        <strain evidence="1 2">5CPYCFAH4</strain>
    </source>
</reference>